<protein>
    <submittedName>
        <fullName evidence="2">Helix-turn-helix domain-containing protein</fullName>
    </submittedName>
</protein>
<dbReference type="InterPro" id="IPR010093">
    <property type="entry name" value="SinI_DNA-bd"/>
</dbReference>
<sequence length="78" mass="8706">MATTTIEHDALFEELRLYTVRDVMVLTGLGKTAVFELLRSGRLRSVREGRARRIPAAAIREYMSLLTKEAEGNVGRAA</sequence>
<evidence type="ECO:0000313" key="2">
    <source>
        <dbReference type="EMBL" id="GAA4978097.1"/>
    </source>
</evidence>
<keyword evidence="3" id="KW-1185">Reference proteome</keyword>
<name>A0ABP9HTE9_9ACTN</name>
<dbReference type="InterPro" id="IPR041657">
    <property type="entry name" value="HTH_17"/>
</dbReference>
<dbReference type="Proteomes" id="UP001500466">
    <property type="component" value="Unassembled WGS sequence"/>
</dbReference>
<feature type="domain" description="Helix-turn-helix" evidence="1">
    <location>
        <begin position="17"/>
        <end position="63"/>
    </location>
</feature>
<organism evidence="2 3">
    <name type="scientific">Yinghuangia aomiensis</name>
    <dbReference type="NCBI Taxonomy" id="676205"/>
    <lineage>
        <taxon>Bacteria</taxon>
        <taxon>Bacillati</taxon>
        <taxon>Actinomycetota</taxon>
        <taxon>Actinomycetes</taxon>
        <taxon>Kitasatosporales</taxon>
        <taxon>Streptomycetaceae</taxon>
        <taxon>Yinghuangia</taxon>
    </lineage>
</organism>
<proteinExistence type="predicted"/>
<dbReference type="NCBIfam" id="TIGR01764">
    <property type="entry name" value="excise"/>
    <property type="match status" value="1"/>
</dbReference>
<reference evidence="3" key="1">
    <citation type="journal article" date="2019" name="Int. J. Syst. Evol. Microbiol.">
        <title>The Global Catalogue of Microorganisms (GCM) 10K type strain sequencing project: providing services to taxonomists for standard genome sequencing and annotation.</title>
        <authorList>
            <consortium name="The Broad Institute Genomics Platform"/>
            <consortium name="The Broad Institute Genome Sequencing Center for Infectious Disease"/>
            <person name="Wu L."/>
            <person name="Ma J."/>
        </authorList>
    </citation>
    <scope>NUCLEOTIDE SEQUENCE [LARGE SCALE GENOMIC DNA]</scope>
    <source>
        <strain evidence="3">JCM 17986</strain>
    </source>
</reference>
<gene>
    <name evidence="2" type="ORF">GCM10023205_52450</name>
</gene>
<comment type="caution">
    <text evidence="2">The sequence shown here is derived from an EMBL/GenBank/DDBJ whole genome shotgun (WGS) entry which is preliminary data.</text>
</comment>
<evidence type="ECO:0000259" key="1">
    <source>
        <dbReference type="Pfam" id="PF12728"/>
    </source>
</evidence>
<accession>A0ABP9HTE9</accession>
<evidence type="ECO:0000313" key="3">
    <source>
        <dbReference type="Proteomes" id="UP001500466"/>
    </source>
</evidence>
<dbReference type="Pfam" id="PF12728">
    <property type="entry name" value="HTH_17"/>
    <property type="match status" value="1"/>
</dbReference>
<dbReference type="EMBL" id="BAABHS010000019">
    <property type="protein sequence ID" value="GAA4978097.1"/>
    <property type="molecule type" value="Genomic_DNA"/>
</dbReference>
<dbReference type="RefSeq" id="WP_345678142.1">
    <property type="nucleotide sequence ID" value="NZ_BAABHS010000019.1"/>
</dbReference>